<evidence type="ECO:0000313" key="2">
    <source>
        <dbReference type="Proteomes" id="UP000607653"/>
    </source>
</evidence>
<accession>A0A822YBT5</accession>
<dbReference type="EMBL" id="DUZY01000003">
    <property type="protein sequence ID" value="DAD31584.1"/>
    <property type="molecule type" value="Genomic_DNA"/>
</dbReference>
<keyword evidence="2" id="KW-1185">Reference proteome</keyword>
<reference evidence="1 2" key="1">
    <citation type="journal article" date="2020" name="Mol. Biol. Evol.">
        <title>Distinct Expression and Methylation Patterns for Genes with Different Fates following a Single Whole-Genome Duplication in Flowering Plants.</title>
        <authorList>
            <person name="Shi T."/>
            <person name="Rahmani R.S."/>
            <person name="Gugger P.F."/>
            <person name="Wang M."/>
            <person name="Li H."/>
            <person name="Zhang Y."/>
            <person name="Li Z."/>
            <person name="Wang Q."/>
            <person name="Van de Peer Y."/>
            <person name="Marchal K."/>
            <person name="Chen J."/>
        </authorList>
    </citation>
    <scope>NUCLEOTIDE SEQUENCE [LARGE SCALE GENOMIC DNA]</scope>
    <source>
        <tissue evidence="1">Leaf</tissue>
    </source>
</reference>
<proteinExistence type="predicted"/>
<dbReference type="AlphaFoldDB" id="A0A822YBT5"/>
<comment type="caution">
    <text evidence="1">The sequence shown here is derived from an EMBL/GenBank/DDBJ whole genome shotgun (WGS) entry which is preliminary data.</text>
</comment>
<dbReference type="Proteomes" id="UP000607653">
    <property type="component" value="Unassembled WGS sequence"/>
</dbReference>
<organism evidence="1 2">
    <name type="scientific">Nelumbo nucifera</name>
    <name type="common">Sacred lotus</name>
    <dbReference type="NCBI Taxonomy" id="4432"/>
    <lineage>
        <taxon>Eukaryota</taxon>
        <taxon>Viridiplantae</taxon>
        <taxon>Streptophyta</taxon>
        <taxon>Embryophyta</taxon>
        <taxon>Tracheophyta</taxon>
        <taxon>Spermatophyta</taxon>
        <taxon>Magnoliopsida</taxon>
        <taxon>Proteales</taxon>
        <taxon>Nelumbonaceae</taxon>
        <taxon>Nelumbo</taxon>
    </lineage>
</organism>
<sequence length="38" mass="4240">MLELASSSMGIRTFDKQLKTASCYYESRFDCSVQAQGS</sequence>
<evidence type="ECO:0000313" key="1">
    <source>
        <dbReference type="EMBL" id="DAD31584.1"/>
    </source>
</evidence>
<protein>
    <submittedName>
        <fullName evidence="1">Uncharacterized protein</fullName>
    </submittedName>
</protein>
<name>A0A822YBT5_NELNU</name>
<gene>
    <name evidence="1" type="ORF">HUJ06_010435</name>
</gene>